<dbReference type="STRING" id="181874.A0A409YAB0"/>
<dbReference type="InParanoid" id="A0A409YAB0"/>
<dbReference type="FunCoup" id="A0A409YAB0">
    <property type="interactions" value="92"/>
</dbReference>
<dbReference type="OrthoDB" id="671439at2759"/>
<keyword evidence="3" id="KW-1185">Reference proteome</keyword>
<dbReference type="Pfam" id="PF13472">
    <property type="entry name" value="Lipase_GDSL_2"/>
    <property type="match status" value="1"/>
</dbReference>
<dbReference type="InterPro" id="IPR013830">
    <property type="entry name" value="SGNH_hydro"/>
</dbReference>
<name>A0A409YAB0_9AGAR</name>
<dbReference type="CDD" id="cd01838">
    <property type="entry name" value="Isoamyl_acetate_hydrolase_like"/>
    <property type="match status" value="1"/>
</dbReference>
<organism evidence="2 3">
    <name type="scientific">Panaeolus cyanescens</name>
    <dbReference type="NCBI Taxonomy" id="181874"/>
    <lineage>
        <taxon>Eukaryota</taxon>
        <taxon>Fungi</taxon>
        <taxon>Dikarya</taxon>
        <taxon>Basidiomycota</taxon>
        <taxon>Agaricomycotina</taxon>
        <taxon>Agaricomycetes</taxon>
        <taxon>Agaricomycetidae</taxon>
        <taxon>Agaricales</taxon>
        <taxon>Agaricineae</taxon>
        <taxon>Galeropsidaceae</taxon>
        <taxon>Panaeolus</taxon>
    </lineage>
</organism>
<dbReference type="PANTHER" id="PTHR14209:SF19">
    <property type="entry name" value="ISOAMYL ACETATE-HYDROLYZING ESTERASE 1 HOMOLOG"/>
    <property type="match status" value="1"/>
</dbReference>
<dbReference type="PANTHER" id="PTHR14209">
    <property type="entry name" value="ISOAMYL ACETATE-HYDROLYZING ESTERASE 1"/>
    <property type="match status" value="1"/>
</dbReference>
<comment type="caution">
    <text evidence="2">The sequence shown here is derived from an EMBL/GenBank/DDBJ whole genome shotgun (WGS) entry which is preliminary data.</text>
</comment>
<sequence>MAAYVHDVFMLFGDSITQGAWEPGRNGFGQQLSHVYARKLDVLNRGYSGYNTEWGLPVFKQIIAKRTDQHAPKIRVLTIWFGANDACIKPSPQHVPLDKFASNLKEMIQLIKSPESDYYSPETRIILITPPPVNTYQRRADLEARNPPLKLDRLFDVTREYAEAVKRVGRETGVATVDIWSEIWEAAGEDEASLSQFFPDGLHLNASGYEILYKALIKTIGDVYPEVHPDNLGFVFPPWADIDWNGDTVKSLEARRT</sequence>
<proteinExistence type="predicted"/>
<dbReference type="InterPro" id="IPR045136">
    <property type="entry name" value="Iah1-like"/>
</dbReference>
<accession>A0A409YAB0</accession>
<evidence type="ECO:0000313" key="3">
    <source>
        <dbReference type="Proteomes" id="UP000284842"/>
    </source>
</evidence>
<evidence type="ECO:0000259" key="1">
    <source>
        <dbReference type="Pfam" id="PF13472"/>
    </source>
</evidence>
<dbReference type="Proteomes" id="UP000284842">
    <property type="component" value="Unassembled WGS sequence"/>
</dbReference>
<dbReference type="Gene3D" id="3.40.50.1110">
    <property type="entry name" value="SGNH hydrolase"/>
    <property type="match status" value="1"/>
</dbReference>
<dbReference type="InterPro" id="IPR036514">
    <property type="entry name" value="SGNH_hydro_sf"/>
</dbReference>
<dbReference type="EMBL" id="NHTK01001341">
    <property type="protein sequence ID" value="PPQ99930.1"/>
    <property type="molecule type" value="Genomic_DNA"/>
</dbReference>
<protein>
    <recommendedName>
        <fullName evidence="1">SGNH hydrolase-type esterase domain-containing protein</fullName>
    </recommendedName>
</protein>
<evidence type="ECO:0000313" key="2">
    <source>
        <dbReference type="EMBL" id="PPQ99930.1"/>
    </source>
</evidence>
<dbReference type="SUPFAM" id="SSF52266">
    <property type="entry name" value="SGNH hydrolase"/>
    <property type="match status" value="1"/>
</dbReference>
<feature type="domain" description="SGNH hydrolase-type esterase" evidence="1">
    <location>
        <begin position="11"/>
        <end position="211"/>
    </location>
</feature>
<reference evidence="2 3" key="1">
    <citation type="journal article" date="2018" name="Evol. Lett.">
        <title>Horizontal gene cluster transfer increased hallucinogenic mushroom diversity.</title>
        <authorList>
            <person name="Reynolds H.T."/>
            <person name="Vijayakumar V."/>
            <person name="Gluck-Thaler E."/>
            <person name="Korotkin H.B."/>
            <person name="Matheny P.B."/>
            <person name="Slot J.C."/>
        </authorList>
    </citation>
    <scope>NUCLEOTIDE SEQUENCE [LARGE SCALE GENOMIC DNA]</scope>
    <source>
        <strain evidence="2 3">2629</strain>
    </source>
</reference>
<dbReference type="AlphaFoldDB" id="A0A409YAB0"/>
<gene>
    <name evidence="2" type="ORF">CVT24_009565</name>
</gene>